<evidence type="ECO:0000256" key="5">
    <source>
        <dbReference type="RuleBase" id="RU363050"/>
    </source>
</evidence>
<dbReference type="InterPro" id="IPR042241">
    <property type="entry name" value="GCP_C_sf"/>
</dbReference>
<dbReference type="Gene3D" id="1.20.120.1900">
    <property type="entry name" value="Gamma-tubulin complex, C-terminal domain"/>
    <property type="match status" value="1"/>
</dbReference>
<name>A0AAV9UY23_9PEZI</name>
<feature type="domain" description="Gamma tubulin complex component protein N-terminal" evidence="8">
    <location>
        <begin position="289"/>
        <end position="651"/>
    </location>
</feature>
<dbReference type="GO" id="GO:0043015">
    <property type="term" value="F:gamma-tubulin binding"/>
    <property type="evidence" value="ECO:0007669"/>
    <property type="project" value="InterPro"/>
</dbReference>
<evidence type="ECO:0000256" key="3">
    <source>
        <dbReference type="ARBA" id="ARBA00022701"/>
    </source>
</evidence>
<dbReference type="Pfam" id="PF04130">
    <property type="entry name" value="GCP_C_terminal"/>
    <property type="match status" value="1"/>
</dbReference>
<feature type="compositionally biased region" description="Acidic residues" evidence="6">
    <location>
        <begin position="914"/>
        <end position="938"/>
    </location>
</feature>
<dbReference type="InterPro" id="IPR040457">
    <property type="entry name" value="GCP_C"/>
</dbReference>
<comment type="similarity">
    <text evidence="1 5">Belongs to the TUBGCP family.</text>
</comment>
<dbReference type="InterPro" id="IPR059169">
    <property type="entry name" value="GCP5_N_ext"/>
</dbReference>
<sequence length="1001" mass="110469">MSRPEIAALTSALVTATTDIPASSPNHALSLSYALKTFRSYRAVATDPFAIHDALTGLQEKFRVRDTDPLADELASRLRSLDAAVAAAKHAAANPTALTAATVDTSGETYKYTNDVLRLLLELSDKPVDNAEKALENLANIVQARHDEEEARTRQLAEEEAAAREKDKADGGEDIWLVPDFTADSSDDDSDWAADEFTRQADIRERKKAAKRKAQTQAEAEDKLDEDVSPALDDYIRIAHAAATQGIELAQYWSRQTILPVDIARDFVSYGYTSAEISELWLLGELHVIREVIFALYGLPSSLFRFQDDGSINVIAKYVIENTSPGSLNDILDYFASKAVILQKLRTFSEWLERRCETAKLSATSNDAVAPAQSFVEAIQAAIHGWELETLVPTEEQYVRLSRSRKQDVVVSLLQLQRELDPSLDKFTPLYEIVIALERGLGPGGLSEPAARVSFHLELLFKKTCEAESNGRGEIFRFLRGIFLPCLRTYLRPIAKWMELGELREADGLGAFFVHPADEEEDEDEGVGAAGSDNTETARLARLWHGQYVLDRDDRDTIVAPSFIRECGRKIFVTGKSVLFLHKLGEDVAGDSGLDEALSRLTDTTATATNANANTTTRSLVSFNDALLVALSEWVDVTHRAVSARLRDMLYYECGLWDSLEAVVDVYFMRDGFAMTSFCSTLFERMDRGHGRWDDRFLLTELLQSVYSENAAVDIARLAVRNTSTASSTGSKGVKALAGLAAEYRLSWPVMNVVTGESVAVCRRVWGFLLMIRRSRAALERMRVGRDRDGDKLVHLVRWRLLTFIGLLQAFLVDLVLRPQVEGLKARLAEAEDLDEMIDAQEEHFGRIEDLCLLSAKLAPLYQAVVSVLEIAVTVADMGAGGRRASGGVDRDAGGGKNVSFSGSTAWRRAAAQSDDDSDDEQEEDEGEDGGEDQDQDGEGGVKEREQRAAMGRLAGQVQRLVMFMTTGLRSMARAGVYPDTIEVLAERLEMGALGDGEDDV</sequence>
<evidence type="ECO:0000313" key="10">
    <source>
        <dbReference type="Proteomes" id="UP001375240"/>
    </source>
</evidence>
<dbReference type="InterPro" id="IPR007259">
    <property type="entry name" value="GCP"/>
</dbReference>
<evidence type="ECO:0000256" key="6">
    <source>
        <dbReference type="SAM" id="MobiDB-lite"/>
    </source>
</evidence>
<evidence type="ECO:0000259" key="8">
    <source>
        <dbReference type="Pfam" id="PF17681"/>
    </source>
</evidence>
<organism evidence="9 10">
    <name type="scientific">Orbilia brochopaga</name>
    <dbReference type="NCBI Taxonomy" id="3140254"/>
    <lineage>
        <taxon>Eukaryota</taxon>
        <taxon>Fungi</taxon>
        <taxon>Dikarya</taxon>
        <taxon>Ascomycota</taxon>
        <taxon>Pezizomycotina</taxon>
        <taxon>Orbiliomycetes</taxon>
        <taxon>Orbiliales</taxon>
        <taxon>Orbiliaceae</taxon>
        <taxon>Orbilia</taxon>
    </lineage>
</organism>
<feature type="region of interest" description="Disordered" evidence="6">
    <location>
        <begin position="149"/>
        <end position="169"/>
    </location>
</feature>
<dbReference type="Proteomes" id="UP001375240">
    <property type="component" value="Unassembled WGS sequence"/>
</dbReference>
<keyword evidence="3 5" id="KW-0493">Microtubule</keyword>
<dbReference type="GO" id="GO:0005874">
    <property type="term" value="C:microtubule"/>
    <property type="evidence" value="ECO:0007669"/>
    <property type="project" value="UniProtKB-KW"/>
</dbReference>
<comment type="caution">
    <text evidence="9">The sequence shown here is derived from an EMBL/GenBank/DDBJ whole genome shotgun (WGS) entry which is preliminary data.</text>
</comment>
<dbReference type="Pfam" id="PF17681">
    <property type="entry name" value="GCP_N_terminal"/>
    <property type="match status" value="1"/>
</dbReference>
<comment type="subcellular location">
    <subcellularLocation>
        <location evidence="5">Cytoplasm</location>
        <location evidence="5">Cytoskeleton</location>
        <location evidence="5">Microtubule organizing center</location>
    </subcellularLocation>
</comment>
<dbReference type="GO" id="GO:0051321">
    <property type="term" value="P:meiotic cell cycle"/>
    <property type="evidence" value="ECO:0007669"/>
    <property type="project" value="TreeGrafter"/>
</dbReference>
<dbReference type="GO" id="GO:0031122">
    <property type="term" value="P:cytoplasmic microtubule organization"/>
    <property type="evidence" value="ECO:0007669"/>
    <property type="project" value="TreeGrafter"/>
</dbReference>
<feature type="domain" description="Gamma tubulin complex component C-terminal" evidence="7">
    <location>
        <begin position="656"/>
        <end position="972"/>
    </location>
</feature>
<dbReference type="CDD" id="cd22572">
    <property type="entry name" value="GCP5_NTD"/>
    <property type="match status" value="1"/>
</dbReference>
<dbReference type="GO" id="GO:0051011">
    <property type="term" value="F:microtubule minus-end binding"/>
    <property type="evidence" value="ECO:0007669"/>
    <property type="project" value="TreeGrafter"/>
</dbReference>
<dbReference type="InterPro" id="IPR041470">
    <property type="entry name" value="GCP_N"/>
</dbReference>
<dbReference type="GO" id="GO:0005816">
    <property type="term" value="C:spindle pole body"/>
    <property type="evidence" value="ECO:0007669"/>
    <property type="project" value="UniProtKB-ARBA"/>
</dbReference>
<dbReference type="AlphaFoldDB" id="A0AAV9UY23"/>
<dbReference type="GO" id="GO:0000922">
    <property type="term" value="C:spindle pole"/>
    <property type="evidence" value="ECO:0007669"/>
    <property type="project" value="InterPro"/>
</dbReference>
<dbReference type="GO" id="GO:0051225">
    <property type="term" value="P:spindle assembly"/>
    <property type="evidence" value="ECO:0007669"/>
    <property type="project" value="TreeGrafter"/>
</dbReference>
<feature type="region of interest" description="Disordered" evidence="6">
    <location>
        <begin position="882"/>
        <end position="948"/>
    </location>
</feature>
<gene>
    <name evidence="9" type="ORF">TWF696_007230</name>
</gene>
<dbReference type="GO" id="GO:0007020">
    <property type="term" value="P:microtubule nucleation"/>
    <property type="evidence" value="ECO:0007669"/>
    <property type="project" value="InterPro"/>
</dbReference>
<evidence type="ECO:0000256" key="1">
    <source>
        <dbReference type="ARBA" id="ARBA00010337"/>
    </source>
</evidence>
<dbReference type="PANTHER" id="PTHR19302:SF33">
    <property type="entry name" value="GAMMA-TUBULIN COMPLEX COMPONENT 5"/>
    <property type="match status" value="1"/>
</dbReference>
<accession>A0AAV9UY23</accession>
<keyword evidence="10" id="KW-1185">Reference proteome</keyword>
<dbReference type="EMBL" id="JAVHNQ010000005">
    <property type="protein sequence ID" value="KAK6347151.1"/>
    <property type="molecule type" value="Genomic_DNA"/>
</dbReference>
<keyword evidence="2 5" id="KW-0963">Cytoplasm</keyword>
<evidence type="ECO:0000313" key="9">
    <source>
        <dbReference type="EMBL" id="KAK6347151.1"/>
    </source>
</evidence>
<evidence type="ECO:0000259" key="7">
    <source>
        <dbReference type="Pfam" id="PF04130"/>
    </source>
</evidence>
<proteinExistence type="inferred from homology"/>
<dbReference type="PANTHER" id="PTHR19302">
    <property type="entry name" value="GAMMA TUBULIN COMPLEX PROTEIN"/>
    <property type="match status" value="1"/>
</dbReference>
<reference evidence="9 10" key="1">
    <citation type="submission" date="2019-10" db="EMBL/GenBank/DDBJ databases">
        <authorList>
            <person name="Palmer J.M."/>
        </authorList>
    </citation>
    <scope>NUCLEOTIDE SEQUENCE [LARGE SCALE GENOMIC DNA]</scope>
    <source>
        <strain evidence="9 10">TWF696</strain>
    </source>
</reference>
<evidence type="ECO:0000256" key="2">
    <source>
        <dbReference type="ARBA" id="ARBA00022490"/>
    </source>
</evidence>
<keyword evidence="4 5" id="KW-0206">Cytoskeleton</keyword>
<dbReference type="GO" id="GO:0000278">
    <property type="term" value="P:mitotic cell cycle"/>
    <property type="evidence" value="ECO:0007669"/>
    <property type="project" value="TreeGrafter"/>
</dbReference>
<protein>
    <recommendedName>
        <fullName evidence="5">Spindle pole body component</fullName>
    </recommendedName>
</protein>
<evidence type="ECO:0000256" key="4">
    <source>
        <dbReference type="ARBA" id="ARBA00023212"/>
    </source>
</evidence>
<dbReference type="GO" id="GO:0000930">
    <property type="term" value="C:gamma-tubulin complex"/>
    <property type="evidence" value="ECO:0007669"/>
    <property type="project" value="TreeGrafter"/>
</dbReference>